<comment type="caution">
    <text evidence="14">The sequence shown here is derived from an EMBL/GenBank/DDBJ whole genome shotgun (WGS) entry which is preliminary data.</text>
</comment>
<comment type="similarity">
    <text evidence="3 11">Belongs to the glycosyltransferase 10 family.</text>
</comment>
<dbReference type="InterPro" id="IPR055270">
    <property type="entry name" value="Glyco_tran_10_C"/>
</dbReference>
<comment type="subcellular location">
    <subcellularLocation>
        <location evidence="1 11">Golgi apparatus</location>
        <location evidence="1 11">Golgi stack membrane</location>
        <topology evidence="1 11">Single-pass type II membrane protein</topology>
    </subcellularLocation>
</comment>
<dbReference type="Gene3D" id="3.40.50.11660">
    <property type="entry name" value="Glycosyl transferase family 10, C-terminal domain"/>
    <property type="match status" value="1"/>
</dbReference>
<dbReference type="EMBL" id="JAHWGI010000293">
    <property type="protein sequence ID" value="KAK3912500.1"/>
    <property type="molecule type" value="Genomic_DNA"/>
</dbReference>
<keyword evidence="15" id="KW-1185">Reference proteome</keyword>
<evidence type="ECO:0000256" key="5">
    <source>
        <dbReference type="ARBA" id="ARBA00022679"/>
    </source>
</evidence>
<dbReference type="GO" id="GO:0032580">
    <property type="term" value="C:Golgi cisterna membrane"/>
    <property type="evidence" value="ECO:0007669"/>
    <property type="project" value="UniProtKB-SubCell"/>
</dbReference>
<keyword evidence="4 11" id="KW-0328">Glycosyltransferase</keyword>
<keyword evidence="6 11" id="KW-0812">Transmembrane</keyword>
<evidence type="ECO:0000256" key="6">
    <source>
        <dbReference type="ARBA" id="ARBA00022692"/>
    </source>
</evidence>
<keyword evidence="5 11" id="KW-0808">Transferase</keyword>
<proteinExistence type="inferred from homology"/>
<comment type="pathway">
    <text evidence="2">Protein modification; protein glycosylation.</text>
</comment>
<evidence type="ECO:0000256" key="10">
    <source>
        <dbReference type="ARBA" id="ARBA00023180"/>
    </source>
</evidence>
<reference evidence="14" key="1">
    <citation type="submission" date="2021-07" db="EMBL/GenBank/DDBJ databases">
        <authorList>
            <person name="Catto M.A."/>
            <person name="Jacobson A."/>
            <person name="Kennedy G."/>
            <person name="Labadie P."/>
            <person name="Hunt B.G."/>
            <person name="Srinivasan R."/>
        </authorList>
    </citation>
    <scope>NUCLEOTIDE SEQUENCE</scope>
    <source>
        <strain evidence="14">PL_HMW_Pooled</strain>
        <tissue evidence="14">Head</tissue>
    </source>
</reference>
<dbReference type="PANTHER" id="PTHR11929">
    <property type="entry name" value="ALPHA- 1,3 -FUCOSYLTRANSFERASE"/>
    <property type="match status" value="1"/>
</dbReference>
<evidence type="ECO:0000313" key="14">
    <source>
        <dbReference type="EMBL" id="KAK3912500.1"/>
    </source>
</evidence>
<evidence type="ECO:0000259" key="12">
    <source>
        <dbReference type="Pfam" id="PF00852"/>
    </source>
</evidence>
<evidence type="ECO:0000256" key="3">
    <source>
        <dbReference type="ARBA" id="ARBA00008919"/>
    </source>
</evidence>
<sequence length="209" mass="24129">MNGAVEMFEILHSSFGDMCVVDNFDTSIISSKVDDLVLVWWTPFTGNSGSFQQCGDLKCFITQDRLFQHHPKFQMFLFYGSNLEIGDLPLPRKSQDIWSLFHEESPKNIPFLSHEEGISLFNYTATFSRASDVPLTLQYIKSFESLTDHQYYVTIKDKNKLLEHLSPVLYVQSDCDTPLDRDKYVEELMKYIPVDSYGSCLHNKDLPKS</sequence>
<organism evidence="14 15">
    <name type="scientific">Frankliniella fusca</name>
    <dbReference type="NCBI Taxonomy" id="407009"/>
    <lineage>
        <taxon>Eukaryota</taxon>
        <taxon>Metazoa</taxon>
        <taxon>Ecdysozoa</taxon>
        <taxon>Arthropoda</taxon>
        <taxon>Hexapoda</taxon>
        <taxon>Insecta</taxon>
        <taxon>Pterygota</taxon>
        <taxon>Neoptera</taxon>
        <taxon>Paraneoptera</taxon>
        <taxon>Thysanoptera</taxon>
        <taxon>Terebrantia</taxon>
        <taxon>Thripoidea</taxon>
        <taxon>Thripidae</taxon>
        <taxon>Frankliniella</taxon>
    </lineage>
</organism>
<keyword evidence="8" id="KW-1133">Transmembrane helix</keyword>
<reference evidence="14" key="2">
    <citation type="journal article" date="2023" name="BMC Genomics">
        <title>Pest status, molecular evolution, and epigenetic factors derived from the genome assembly of Frankliniella fusca, a thysanopteran phytovirus vector.</title>
        <authorList>
            <person name="Catto M.A."/>
            <person name="Labadie P.E."/>
            <person name="Jacobson A.L."/>
            <person name="Kennedy G.G."/>
            <person name="Srinivasan R."/>
            <person name="Hunt B.G."/>
        </authorList>
    </citation>
    <scope>NUCLEOTIDE SEQUENCE</scope>
    <source>
        <strain evidence="14">PL_HMW_Pooled</strain>
    </source>
</reference>
<keyword evidence="7" id="KW-0735">Signal-anchor</keyword>
<dbReference type="InterPro" id="IPR031481">
    <property type="entry name" value="Glyco_tran_10_N"/>
</dbReference>
<evidence type="ECO:0000256" key="11">
    <source>
        <dbReference type="RuleBase" id="RU003832"/>
    </source>
</evidence>
<keyword evidence="9" id="KW-0472">Membrane</keyword>
<dbReference type="Proteomes" id="UP001219518">
    <property type="component" value="Unassembled WGS sequence"/>
</dbReference>
<evidence type="ECO:0000256" key="9">
    <source>
        <dbReference type="ARBA" id="ARBA00023136"/>
    </source>
</evidence>
<dbReference type="EC" id="2.4.1.-" evidence="11"/>
<evidence type="ECO:0000256" key="8">
    <source>
        <dbReference type="ARBA" id="ARBA00022989"/>
    </source>
</evidence>
<dbReference type="Pfam" id="PF17039">
    <property type="entry name" value="Glyco_tran_10_N"/>
    <property type="match status" value="1"/>
</dbReference>
<accession>A0AAE1LAN8</accession>
<evidence type="ECO:0000256" key="1">
    <source>
        <dbReference type="ARBA" id="ARBA00004447"/>
    </source>
</evidence>
<evidence type="ECO:0000256" key="7">
    <source>
        <dbReference type="ARBA" id="ARBA00022968"/>
    </source>
</evidence>
<dbReference type="GO" id="GO:0046920">
    <property type="term" value="F:alpha-(1-&gt;3)-fucosyltransferase activity"/>
    <property type="evidence" value="ECO:0007669"/>
    <property type="project" value="TreeGrafter"/>
</dbReference>
<dbReference type="PANTHER" id="PTHR11929:SF194">
    <property type="entry name" value="ALPHA-(1,3)-FUCOSYLTRANSFERASE 10"/>
    <property type="match status" value="1"/>
</dbReference>
<evidence type="ECO:0000256" key="2">
    <source>
        <dbReference type="ARBA" id="ARBA00004922"/>
    </source>
</evidence>
<dbReference type="InterPro" id="IPR038577">
    <property type="entry name" value="GT10-like_C_sf"/>
</dbReference>
<dbReference type="SUPFAM" id="SSF53756">
    <property type="entry name" value="UDP-Glycosyltransferase/glycogen phosphorylase"/>
    <property type="match status" value="1"/>
</dbReference>
<feature type="domain" description="Fucosyltransferase C-terminal" evidence="12">
    <location>
        <begin position="168"/>
        <end position="206"/>
    </location>
</feature>
<dbReference type="Pfam" id="PF00852">
    <property type="entry name" value="Glyco_transf_10"/>
    <property type="match status" value="1"/>
</dbReference>
<name>A0AAE1LAN8_9NEOP</name>
<gene>
    <name evidence="14" type="ORF">KUF71_022071</name>
</gene>
<evidence type="ECO:0000313" key="15">
    <source>
        <dbReference type="Proteomes" id="UP001219518"/>
    </source>
</evidence>
<dbReference type="AlphaFoldDB" id="A0AAE1LAN8"/>
<evidence type="ECO:0000259" key="13">
    <source>
        <dbReference type="Pfam" id="PF17039"/>
    </source>
</evidence>
<feature type="domain" description="Fucosyltransferase N-terminal" evidence="13">
    <location>
        <begin position="35"/>
        <end position="135"/>
    </location>
</feature>
<keyword evidence="10" id="KW-0325">Glycoprotein</keyword>
<protein>
    <recommendedName>
        <fullName evidence="11">Fucosyltransferase</fullName>
        <ecNumber evidence="11">2.4.1.-</ecNumber>
    </recommendedName>
</protein>
<keyword evidence="11" id="KW-0333">Golgi apparatus</keyword>
<dbReference type="InterPro" id="IPR001503">
    <property type="entry name" value="Glyco_trans_10"/>
</dbReference>
<evidence type="ECO:0000256" key="4">
    <source>
        <dbReference type="ARBA" id="ARBA00022676"/>
    </source>
</evidence>